<protein>
    <recommendedName>
        <fullName evidence="3">DUF1857-domain-containing protein</fullName>
    </recommendedName>
</protein>
<dbReference type="InterPro" id="IPR023393">
    <property type="entry name" value="START-like_dom_sf"/>
</dbReference>
<name>A0AAD6CM83_9EURO</name>
<dbReference type="SUPFAM" id="SSF55961">
    <property type="entry name" value="Bet v1-like"/>
    <property type="match status" value="1"/>
</dbReference>
<evidence type="ECO:0000313" key="2">
    <source>
        <dbReference type="Proteomes" id="UP001220324"/>
    </source>
</evidence>
<organism evidence="1 2">
    <name type="scientific">Penicillium frequentans</name>
    <dbReference type="NCBI Taxonomy" id="3151616"/>
    <lineage>
        <taxon>Eukaryota</taxon>
        <taxon>Fungi</taxon>
        <taxon>Dikarya</taxon>
        <taxon>Ascomycota</taxon>
        <taxon>Pezizomycotina</taxon>
        <taxon>Eurotiomycetes</taxon>
        <taxon>Eurotiomycetidae</taxon>
        <taxon>Eurotiales</taxon>
        <taxon>Aspergillaceae</taxon>
        <taxon>Penicillium</taxon>
    </lineage>
</organism>
<comment type="caution">
    <text evidence="1">The sequence shown here is derived from an EMBL/GenBank/DDBJ whole genome shotgun (WGS) entry which is preliminary data.</text>
</comment>
<dbReference type="Pfam" id="PF08982">
    <property type="entry name" value="AtaL"/>
    <property type="match status" value="1"/>
</dbReference>
<evidence type="ECO:0000313" key="1">
    <source>
        <dbReference type="EMBL" id="KAJ5526137.1"/>
    </source>
</evidence>
<dbReference type="Proteomes" id="UP001220324">
    <property type="component" value="Unassembled WGS sequence"/>
</dbReference>
<evidence type="ECO:0008006" key="3">
    <source>
        <dbReference type="Google" id="ProtNLM"/>
    </source>
</evidence>
<proteinExistence type="predicted"/>
<reference evidence="1 2" key="1">
    <citation type="journal article" date="2023" name="IMA Fungus">
        <title>Comparative genomic study of the Penicillium genus elucidates a diverse pangenome and 15 lateral gene transfer events.</title>
        <authorList>
            <person name="Petersen C."/>
            <person name="Sorensen T."/>
            <person name="Nielsen M.R."/>
            <person name="Sondergaard T.E."/>
            <person name="Sorensen J.L."/>
            <person name="Fitzpatrick D.A."/>
            <person name="Frisvad J.C."/>
            <person name="Nielsen K.L."/>
        </authorList>
    </citation>
    <scope>NUCLEOTIDE SEQUENCE [LARGE SCALE GENOMIC DNA]</scope>
    <source>
        <strain evidence="1 2">IBT 35679</strain>
    </source>
</reference>
<gene>
    <name evidence="1" type="ORF">N7494_012787</name>
</gene>
<dbReference type="EMBL" id="JAQIZZ010000008">
    <property type="protein sequence ID" value="KAJ5526137.1"/>
    <property type="molecule type" value="Genomic_DNA"/>
</dbReference>
<dbReference type="Gene3D" id="3.30.530.20">
    <property type="match status" value="1"/>
</dbReference>
<dbReference type="AlphaFoldDB" id="A0AAD6CM83"/>
<dbReference type="InterPro" id="IPR015075">
    <property type="entry name" value="AtaL"/>
</dbReference>
<accession>A0AAD6CM83</accession>
<keyword evidence="2" id="KW-1185">Reference proteome</keyword>
<sequence length="161" mass="17714">MTYSTNNIAFTAPVNPPGSTPVLTRDQVWAGFLIKIRSAETFVPAGIQSTSVISQSIDQNGNPVTVREVIFREDQRKAKETVTAYKNSRIDFVQPDGSLISNILSEGAGGELFMTYAFEWRHPGASSEELDAFNVKERRLSRMAVEGTIAAMRELATKGEI</sequence>
<dbReference type="CDD" id="cd08863">
    <property type="entry name" value="SRPBCC_DUF1857"/>
    <property type="match status" value="1"/>
</dbReference>